<gene>
    <name evidence="4" type="ordered locus">Desal_1885</name>
</gene>
<protein>
    <recommendedName>
        <fullName evidence="3">Outer membrane protein beta-barrel domain-containing protein</fullName>
    </recommendedName>
</protein>
<keyword evidence="1" id="KW-0732">Signal</keyword>
<feature type="compositionally biased region" description="Polar residues" evidence="2">
    <location>
        <begin position="138"/>
        <end position="152"/>
    </location>
</feature>
<dbReference type="RefSeq" id="WP_015851762.1">
    <property type="nucleotide sequence ID" value="NC_012881.1"/>
</dbReference>
<proteinExistence type="predicted"/>
<accession>C6BUD7</accession>
<dbReference type="InterPro" id="IPR027385">
    <property type="entry name" value="Beta-barrel_OMP"/>
</dbReference>
<dbReference type="EMBL" id="CP001649">
    <property type="protein sequence ID" value="ACS79946.1"/>
    <property type="molecule type" value="Genomic_DNA"/>
</dbReference>
<dbReference type="HOGENOM" id="CLU_602348_0_0_7"/>
<evidence type="ECO:0000256" key="2">
    <source>
        <dbReference type="SAM" id="MobiDB-lite"/>
    </source>
</evidence>
<dbReference type="SUPFAM" id="SSF56925">
    <property type="entry name" value="OMPA-like"/>
    <property type="match status" value="1"/>
</dbReference>
<dbReference type="SUPFAM" id="SSF50199">
    <property type="entry name" value="Staphylococcal nuclease"/>
    <property type="match status" value="1"/>
</dbReference>
<organism evidence="4 5">
    <name type="scientific">Maridesulfovibrio salexigens (strain ATCC 14822 / DSM 2638 / NCIMB 8403 / VKM B-1763)</name>
    <name type="common">Desulfovibrio salexigens</name>
    <dbReference type="NCBI Taxonomy" id="526222"/>
    <lineage>
        <taxon>Bacteria</taxon>
        <taxon>Pseudomonadati</taxon>
        <taxon>Thermodesulfobacteriota</taxon>
        <taxon>Desulfovibrionia</taxon>
        <taxon>Desulfovibrionales</taxon>
        <taxon>Desulfovibrionaceae</taxon>
        <taxon>Maridesulfovibrio</taxon>
    </lineage>
</organism>
<feature type="compositionally biased region" description="Polar residues" evidence="2">
    <location>
        <begin position="109"/>
        <end position="121"/>
    </location>
</feature>
<evidence type="ECO:0000313" key="4">
    <source>
        <dbReference type="EMBL" id="ACS79946.1"/>
    </source>
</evidence>
<evidence type="ECO:0000259" key="3">
    <source>
        <dbReference type="Pfam" id="PF13505"/>
    </source>
</evidence>
<keyword evidence="5" id="KW-1185">Reference proteome</keyword>
<dbReference type="Gene3D" id="2.40.160.20">
    <property type="match status" value="1"/>
</dbReference>
<dbReference type="KEGG" id="dsa:Desal_1885"/>
<feature type="region of interest" description="Disordered" evidence="2">
    <location>
        <begin position="108"/>
        <end position="153"/>
    </location>
</feature>
<name>C6BUD7_MARSD</name>
<dbReference type="eggNOG" id="ENOG5031B88">
    <property type="taxonomic scope" value="Bacteria"/>
</dbReference>
<dbReference type="AlphaFoldDB" id="C6BUD7"/>
<dbReference type="InterPro" id="IPR035437">
    <property type="entry name" value="SNase_OB-fold_sf"/>
</dbReference>
<reference evidence="4 5" key="1">
    <citation type="submission" date="2009-06" db="EMBL/GenBank/DDBJ databases">
        <title>Complete sequence of Desulfovibrio salexigens DSM 2638.</title>
        <authorList>
            <consortium name="US DOE Joint Genome Institute"/>
            <person name="Lucas S."/>
            <person name="Copeland A."/>
            <person name="Lapidus A."/>
            <person name="Glavina del Rio T."/>
            <person name="Tice H."/>
            <person name="Bruce D."/>
            <person name="Goodwin L."/>
            <person name="Pitluck S."/>
            <person name="Munk A.C."/>
            <person name="Brettin T."/>
            <person name="Detter J.C."/>
            <person name="Han C."/>
            <person name="Tapia R."/>
            <person name="Larimer F."/>
            <person name="Land M."/>
            <person name="Hauser L."/>
            <person name="Kyrpides N."/>
            <person name="Anderson I."/>
            <person name="Wall J.D."/>
            <person name="Arkin A.P."/>
            <person name="Dehal P."/>
            <person name="Chivian D."/>
            <person name="Giles B."/>
            <person name="Hazen T.C."/>
        </authorList>
    </citation>
    <scope>NUCLEOTIDE SEQUENCE [LARGE SCALE GENOMIC DNA]</scope>
    <source>
        <strain evidence="5">ATCC 14822 / DSM 2638 / NCIMB 8403 / VKM B-1763</strain>
    </source>
</reference>
<evidence type="ECO:0000313" key="5">
    <source>
        <dbReference type="Proteomes" id="UP000002601"/>
    </source>
</evidence>
<dbReference type="Proteomes" id="UP000002601">
    <property type="component" value="Chromosome"/>
</dbReference>
<dbReference type="STRING" id="526222.Desal_1885"/>
<dbReference type="Pfam" id="PF13505">
    <property type="entry name" value="OMP_b-brl"/>
    <property type="match status" value="1"/>
</dbReference>
<sequence length="467" mass="50253">MLRLLTILIAILLLPALSFAWPGKIVAVEGATSFIVLKDGQTPVKVNIPGVKAIPGLDAAKARLESSNLVLMRDVDVREISKDDEGNIIGDITVDGKSISKELLDEGIVQSTATPAPSVSTKTDEQPKEVAQPITAEQAPSAQTKTAPTSEASAAKITDDLMPENSPQSPPEAVQTPIRKTMPQAPQPQPKQQVRYVQVYQPQQQLGLWPGRPAPTAAPQPAQQVYYVQKPGLQQNQAAVPVIKTQEQPQQMQSPGDAAKRDYELAVRVQKKSRRTKNKGFFVPKKSSETFLGVGGGAQAALSSKSDTPYSSFGGLGGISARHFFPSGFGIGGDFLMGSSSGSSGTYGTTYYDNGTINSNGTAYDYKNKNFTTYTFMGSLLYRFYADRNFTPYIAAHGGYSFFDYPGTIFKISDGAPVAGGGAGFLYEFDSGFTIGLDSRYLKTFGGKKDDPNGFFDTMFNIGYTFD</sequence>
<dbReference type="InterPro" id="IPR011250">
    <property type="entry name" value="OMP/PagP_B-barrel"/>
</dbReference>
<dbReference type="OrthoDB" id="5447198at2"/>
<evidence type="ECO:0000256" key="1">
    <source>
        <dbReference type="ARBA" id="ARBA00022729"/>
    </source>
</evidence>
<feature type="domain" description="Outer membrane protein beta-barrel" evidence="3">
    <location>
        <begin position="283"/>
        <end position="462"/>
    </location>
</feature>
<dbReference type="Gene3D" id="2.40.50.90">
    <property type="match status" value="1"/>
</dbReference>